<dbReference type="AlphaFoldDB" id="A0A0F9HGD3"/>
<accession>A0A0F9HGD3</accession>
<name>A0A0F9HGD3_9ZZZZ</name>
<evidence type="ECO:0000313" key="1">
    <source>
        <dbReference type="EMBL" id="KKL74172.1"/>
    </source>
</evidence>
<comment type="caution">
    <text evidence="1">The sequence shown here is derived from an EMBL/GenBank/DDBJ whole genome shotgun (WGS) entry which is preliminary data.</text>
</comment>
<gene>
    <name evidence="1" type="ORF">LCGC14_2067530</name>
</gene>
<protein>
    <recommendedName>
        <fullName evidence="2">TFIIB-type domain-containing protein</fullName>
    </recommendedName>
</protein>
<reference evidence="1" key="1">
    <citation type="journal article" date="2015" name="Nature">
        <title>Complex archaea that bridge the gap between prokaryotes and eukaryotes.</title>
        <authorList>
            <person name="Spang A."/>
            <person name="Saw J.H."/>
            <person name="Jorgensen S.L."/>
            <person name="Zaremba-Niedzwiedzka K."/>
            <person name="Martijn J."/>
            <person name="Lind A.E."/>
            <person name="van Eijk R."/>
            <person name="Schleper C."/>
            <person name="Guy L."/>
            <person name="Ettema T.J."/>
        </authorList>
    </citation>
    <scope>NUCLEOTIDE SEQUENCE</scope>
</reference>
<dbReference type="EMBL" id="LAZR01024734">
    <property type="protein sequence ID" value="KKL74172.1"/>
    <property type="molecule type" value="Genomic_DNA"/>
</dbReference>
<sequence>MNDTRTDRDETVITRCPTEGCDEIMGRNGDGDLVCTTCGHVAEIGTCNFELAITLQDSLEIMTPGELERAIHEEARAIFLYGLDVTRHANQIVACVEEQERRGE</sequence>
<evidence type="ECO:0008006" key="2">
    <source>
        <dbReference type="Google" id="ProtNLM"/>
    </source>
</evidence>
<proteinExistence type="predicted"/>
<organism evidence="1">
    <name type="scientific">marine sediment metagenome</name>
    <dbReference type="NCBI Taxonomy" id="412755"/>
    <lineage>
        <taxon>unclassified sequences</taxon>
        <taxon>metagenomes</taxon>
        <taxon>ecological metagenomes</taxon>
    </lineage>
</organism>